<dbReference type="InterPro" id="IPR019787">
    <property type="entry name" value="Znf_PHD-finger"/>
</dbReference>
<protein>
    <submittedName>
        <fullName evidence="6">PHD-finger motif-containing protein-like protein</fullName>
    </submittedName>
</protein>
<dbReference type="GO" id="GO:0070210">
    <property type="term" value="C:Rpd3L-Expanded complex"/>
    <property type="evidence" value="ECO:0007669"/>
    <property type="project" value="TreeGrafter"/>
</dbReference>
<evidence type="ECO:0000313" key="7">
    <source>
        <dbReference type="Proteomes" id="UP000799423"/>
    </source>
</evidence>
<dbReference type="PANTHER" id="PTHR47793">
    <property type="entry name" value="HISTONE DEACETYLASE COMPLEX SUBUNIT CTI6"/>
    <property type="match status" value="1"/>
</dbReference>
<dbReference type="OrthoDB" id="418595at2759"/>
<feature type="compositionally biased region" description="Basic and acidic residues" evidence="4">
    <location>
        <begin position="284"/>
        <end position="293"/>
    </location>
</feature>
<dbReference type="AlphaFoldDB" id="A0A6A7AVD7"/>
<feature type="compositionally biased region" description="Pro residues" evidence="4">
    <location>
        <begin position="373"/>
        <end position="385"/>
    </location>
</feature>
<evidence type="ECO:0000313" key="6">
    <source>
        <dbReference type="EMBL" id="KAF2846754.1"/>
    </source>
</evidence>
<feature type="compositionally biased region" description="Acidic residues" evidence="4">
    <location>
        <begin position="83"/>
        <end position="105"/>
    </location>
</feature>
<feature type="region of interest" description="Disordered" evidence="4">
    <location>
        <begin position="1"/>
        <end position="136"/>
    </location>
</feature>
<keyword evidence="7" id="KW-1185">Reference proteome</keyword>
<proteinExistence type="predicted"/>
<evidence type="ECO:0000259" key="5">
    <source>
        <dbReference type="SMART" id="SM00249"/>
    </source>
</evidence>
<name>A0A6A7AVD7_9PLEO</name>
<feature type="compositionally biased region" description="Basic residues" evidence="4">
    <location>
        <begin position="409"/>
        <end position="421"/>
    </location>
</feature>
<evidence type="ECO:0000256" key="4">
    <source>
        <dbReference type="SAM" id="MobiDB-lite"/>
    </source>
</evidence>
<organism evidence="6 7">
    <name type="scientific">Plenodomus tracheiphilus IPT5</name>
    <dbReference type="NCBI Taxonomy" id="1408161"/>
    <lineage>
        <taxon>Eukaryota</taxon>
        <taxon>Fungi</taxon>
        <taxon>Dikarya</taxon>
        <taxon>Ascomycota</taxon>
        <taxon>Pezizomycotina</taxon>
        <taxon>Dothideomycetes</taxon>
        <taxon>Pleosporomycetidae</taxon>
        <taxon>Pleosporales</taxon>
        <taxon>Pleosporineae</taxon>
        <taxon>Leptosphaeriaceae</taxon>
        <taxon>Plenodomus</taxon>
    </lineage>
</organism>
<feature type="compositionally biased region" description="Polar residues" evidence="4">
    <location>
        <begin position="517"/>
        <end position="531"/>
    </location>
</feature>
<feature type="compositionally biased region" description="Basic and acidic residues" evidence="4">
    <location>
        <begin position="259"/>
        <end position="271"/>
    </location>
</feature>
<evidence type="ECO:0000256" key="3">
    <source>
        <dbReference type="ARBA" id="ARBA00022833"/>
    </source>
</evidence>
<dbReference type="SMART" id="SM00249">
    <property type="entry name" value="PHD"/>
    <property type="match status" value="1"/>
</dbReference>
<reference evidence="6" key="1">
    <citation type="submission" date="2020-01" db="EMBL/GenBank/DDBJ databases">
        <authorList>
            <consortium name="DOE Joint Genome Institute"/>
            <person name="Haridas S."/>
            <person name="Albert R."/>
            <person name="Binder M."/>
            <person name="Bloem J."/>
            <person name="Labutti K."/>
            <person name="Salamov A."/>
            <person name="Andreopoulos B."/>
            <person name="Baker S.E."/>
            <person name="Barry K."/>
            <person name="Bills G."/>
            <person name="Bluhm B.H."/>
            <person name="Cannon C."/>
            <person name="Castanera R."/>
            <person name="Culley D.E."/>
            <person name="Daum C."/>
            <person name="Ezra D."/>
            <person name="Gonzalez J.B."/>
            <person name="Henrissat B."/>
            <person name="Kuo A."/>
            <person name="Liang C."/>
            <person name="Lipzen A."/>
            <person name="Lutzoni F."/>
            <person name="Magnuson J."/>
            <person name="Mondo S."/>
            <person name="Nolan M."/>
            <person name="Ohm R."/>
            <person name="Pangilinan J."/>
            <person name="Park H.-J."/>
            <person name="Ramirez L."/>
            <person name="Alfaro M."/>
            <person name="Sun H."/>
            <person name="Tritt A."/>
            <person name="Yoshinaga Y."/>
            <person name="Zwiers L.-H."/>
            <person name="Turgeon B.G."/>
            <person name="Goodwin S.B."/>
            <person name="Spatafora J.W."/>
            <person name="Crous P.W."/>
            <person name="Grigoriev I.V."/>
        </authorList>
    </citation>
    <scope>NUCLEOTIDE SEQUENCE</scope>
    <source>
        <strain evidence="6">IPT5</strain>
    </source>
</reference>
<sequence length="578" mass="63686">MSPRRSSRARTTQPPPSVATAPSVSSSSVSSGRTDRGSRPHPKHSSPQKSLTPHSLSSEEPEDLARGAQLEPPLTRRRTREQDNDEDDSTKLEDDLDDEMAEEDEVTRCVCGFQDYPGPPSDAGKSTSALSDPDAQGDDLGGLFIQCDICKVWQHGGCVGIMEEAASPDEYFCEECRKDLHKVMTSSKGWKYSRYIPVYDQQQGKNRRASVTKDHERQSSVGERDRSDRNDRNARASVDSFGKRRSTMNSRAAYDEDEVLRKVLEESKHEGTAASESGNRKKRGRDDSEETKHEVKRQRTNSRSPSGSPVLESEDDSTKASAPKQKPRGAAARSQRDKEHRDKEREKERNDAANRRKGRAERRKGDELEDSEPTPPPTAEEPAMPPAATESAQPDLPTTELKPAPAPRRGGRPPQKSRGRLGRNQYSRDTMPAANGTSPKDDIAQSPQASATNGASNGHDSSDGTVGLKPAKSKNWRLQKLSWNDIRRPAGAMQNYIAQRQVEMAGEKQPSMAPAVQPTSATSNGASQPEQAMNGDGGDLGNFKNLSTTQMMDFLSRDLVHWQQMISEPTDKSPKSRS</sequence>
<feature type="domain" description="Zinc finger PHD-type" evidence="5">
    <location>
        <begin position="108"/>
        <end position="177"/>
    </location>
</feature>
<dbReference type="InterPro" id="IPR019786">
    <property type="entry name" value="Zinc_finger_PHD-type_CS"/>
</dbReference>
<feature type="compositionally biased region" description="Polar residues" evidence="4">
    <location>
        <begin position="445"/>
        <end position="459"/>
    </location>
</feature>
<evidence type="ECO:0000256" key="1">
    <source>
        <dbReference type="ARBA" id="ARBA00022723"/>
    </source>
</evidence>
<feature type="region of interest" description="Disordered" evidence="4">
    <location>
        <begin position="201"/>
        <end position="480"/>
    </location>
</feature>
<dbReference type="GO" id="GO:0061188">
    <property type="term" value="P:negative regulation of rDNA heterochromatin formation"/>
    <property type="evidence" value="ECO:0007669"/>
    <property type="project" value="TreeGrafter"/>
</dbReference>
<gene>
    <name evidence="6" type="ORF">T440DRAFT_432147</name>
</gene>
<evidence type="ECO:0000256" key="2">
    <source>
        <dbReference type="ARBA" id="ARBA00022771"/>
    </source>
</evidence>
<keyword evidence="1" id="KW-0479">Metal-binding</keyword>
<dbReference type="InterPro" id="IPR001965">
    <property type="entry name" value="Znf_PHD"/>
</dbReference>
<accession>A0A6A7AVD7</accession>
<dbReference type="PROSITE" id="PS01359">
    <property type="entry name" value="ZF_PHD_1"/>
    <property type="match status" value="1"/>
</dbReference>
<dbReference type="Pfam" id="PF00628">
    <property type="entry name" value="PHD"/>
    <property type="match status" value="1"/>
</dbReference>
<dbReference type="SUPFAM" id="SSF57903">
    <property type="entry name" value="FYVE/PHD zinc finger"/>
    <property type="match status" value="1"/>
</dbReference>
<keyword evidence="3" id="KW-0862">Zinc</keyword>
<dbReference type="InterPro" id="IPR053051">
    <property type="entry name" value="HDAC_complex_subunit"/>
</dbReference>
<feature type="compositionally biased region" description="Basic and acidic residues" evidence="4">
    <location>
        <begin position="211"/>
        <end position="234"/>
    </location>
</feature>
<feature type="compositionally biased region" description="Low complexity" evidence="4">
    <location>
        <begin position="18"/>
        <end position="31"/>
    </location>
</feature>
<feature type="compositionally biased region" description="Basic and acidic residues" evidence="4">
    <location>
        <begin position="334"/>
        <end position="354"/>
    </location>
</feature>
<feature type="compositionally biased region" description="Polar residues" evidence="4">
    <location>
        <begin position="47"/>
        <end position="58"/>
    </location>
</feature>
<keyword evidence="2" id="KW-0863">Zinc-finger</keyword>
<dbReference type="Proteomes" id="UP000799423">
    <property type="component" value="Unassembled WGS sequence"/>
</dbReference>
<dbReference type="GO" id="GO:0061186">
    <property type="term" value="P:negative regulation of silent mating-type cassette heterochromatin formation"/>
    <property type="evidence" value="ECO:0007669"/>
    <property type="project" value="TreeGrafter"/>
</dbReference>
<dbReference type="GO" id="GO:0008270">
    <property type="term" value="F:zinc ion binding"/>
    <property type="evidence" value="ECO:0007669"/>
    <property type="project" value="UniProtKB-KW"/>
</dbReference>
<dbReference type="GO" id="GO:0033698">
    <property type="term" value="C:Rpd3L complex"/>
    <property type="evidence" value="ECO:0007669"/>
    <property type="project" value="TreeGrafter"/>
</dbReference>
<dbReference type="InterPro" id="IPR013083">
    <property type="entry name" value="Znf_RING/FYVE/PHD"/>
</dbReference>
<dbReference type="Gene3D" id="3.30.40.10">
    <property type="entry name" value="Zinc/RING finger domain, C3HC4 (zinc finger)"/>
    <property type="match status" value="1"/>
</dbReference>
<dbReference type="InterPro" id="IPR011011">
    <property type="entry name" value="Znf_FYVE_PHD"/>
</dbReference>
<dbReference type="EMBL" id="MU006332">
    <property type="protein sequence ID" value="KAF2846754.1"/>
    <property type="molecule type" value="Genomic_DNA"/>
</dbReference>
<dbReference type="PANTHER" id="PTHR47793:SF1">
    <property type="entry name" value="HISTONE DEACETYLASE COMPLEX SUBUNIT CTI6"/>
    <property type="match status" value="1"/>
</dbReference>
<feature type="region of interest" description="Disordered" evidence="4">
    <location>
        <begin position="503"/>
        <end position="544"/>
    </location>
</feature>